<protein>
    <submittedName>
        <fullName evidence="1">Uncharacterized protein</fullName>
    </submittedName>
</protein>
<dbReference type="EMBL" id="LSSM01007663">
    <property type="protein sequence ID" value="OMJ07392.1"/>
    <property type="molecule type" value="Genomic_DNA"/>
</dbReference>
<dbReference type="AlphaFoldDB" id="A0A1R1WYC2"/>
<comment type="caution">
    <text evidence="1">The sequence shown here is derived from an EMBL/GenBank/DDBJ whole genome shotgun (WGS) entry which is preliminary data.</text>
</comment>
<dbReference type="Proteomes" id="UP000187429">
    <property type="component" value="Unassembled WGS sequence"/>
</dbReference>
<keyword evidence="2" id="KW-1185">Reference proteome</keyword>
<gene>
    <name evidence="1" type="ORF">AYI69_g11474</name>
</gene>
<name>A0A1R1WYC2_9FUNG</name>
<evidence type="ECO:0000313" key="2">
    <source>
        <dbReference type="Proteomes" id="UP000187429"/>
    </source>
</evidence>
<sequence>MSMELLRERKRTTEPEDLYVTTRIPSTDFTVYPELIIALSSIEEEFICTMLTEEERKEAIHLCPKNYLISSKMHEKLSRIRKPYRGLHQICAQNFTYSKGVQSFVARNNHSQQ</sequence>
<accession>A0A1R1WYC2</accession>
<organism evidence="1 2">
    <name type="scientific">Smittium culicis</name>
    <dbReference type="NCBI Taxonomy" id="133412"/>
    <lineage>
        <taxon>Eukaryota</taxon>
        <taxon>Fungi</taxon>
        <taxon>Fungi incertae sedis</taxon>
        <taxon>Zoopagomycota</taxon>
        <taxon>Kickxellomycotina</taxon>
        <taxon>Harpellomycetes</taxon>
        <taxon>Harpellales</taxon>
        <taxon>Legeriomycetaceae</taxon>
        <taxon>Smittium</taxon>
    </lineage>
</organism>
<dbReference type="OrthoDB" id="5545891at2759"/>
<evidence type="ECO:0000313" key="1">
    <source>
        <dbReference type="EMBL" id="OMJ07392.1"/>
    </source>
</evidence>
<reference evidence="2" key="1">
    <citation type="submission" date="2017-01" db="EMBL/GenBank/DDBJ databases">
        <authorList>
            <person name="Wang Y."/>
            <person name="White M."/>
            <person name="Kvist S."/>
            <person name="Moncalvo J.-M."/>
        </authorList>
    </citation>
    <scope>NUCLEOTIDE SEQUENCE [LARGE SCALE GENOMIC DNA]</scope>
    <source>
        <strain evidence="2">ID-206-W2</strain>
    </source>
</reference>
<proteinExistence type="predicted"/>